<dbReference type="InterPro" id="IPR035500">
    <property type="entry name" value="NHR-like_dom_sf"/>
</dbReference>
<reference evidence="12 13" key="1">
    <citation type="submission" date="2019-08" db="EMBL/GenBank/DDBJ databases">
        <title>A chromosome-level genome assembly, high-density linkage maps, and genome scans reveal the genomic architecture of hybrid incompatibilities underlying speciation via character displacement in darters (Percidae: Etheostominae).</title>
        <authorList>
            <person name="Moran R.L."/>
            <person name="Catchen J.M."/>
            <person name="Fuller R.C."/>
        </authorList>
    </citation>
    <scope>NUCLEOTIDE SEQUENCE [LARGE SCALE GENOMIC DNA]</scope>
    <source>
        <strain evidence="12">EspeVRDwgs_2016</strain>
        <tissue evidence="12">Muscle</tissue>
    </source>
</reference>
<dbReference type="GO" id="GO:0090575">
    <property type="term" value="C:RNA polymerase II transcription regulator complex"/>
    <property type="evidence" value="ECO:0007669"/>
    <property type="project" value="TreeGrafter"/>
</dbReference>
<dbReference type="EMBL" id="VOFY01000081">
    <property type="protein sequence ID" value="KAA8578832.1"/>
    <property type="molecule type" value="Genomic_DNA"/>
</dbReference>
<dbReference type="SUPFAM" id="SSF48508">
    <property type="entry name" value="Nuclear receptor ligand-binding domain"/>
    <property type="match status" value="1"/>
</dbReference>
<dbReference type="Gene3D" id="1.10.565.10">
    <property type="entry name" value="Retinoid X Receptor"/>
    <property type="match status" value="1"/>
</dbReference>
<keyword evidence="5" id="KW-0862">Zinc</keyword>
<dbReference type="GO" id="GO:0008270">
    <property type="term" value="F:zinc ion binding"/>
    <property type="evidence" value="ECO:0007669"/>
    <property type="project" value="UniProtKB-KW"/>
</dbReference>
<proteinExistence type="inferred from homology"/>
<comment type="caution">
    <text evidence="12">The sequence shown here is derived from an EMBL/GenBank/DDBJ whole genome shotgun (WGS) entry which is preliminary data.</text>
</comment>
<evidence type="ECO:0000256" key="7">
    <source>
        <dbReference type="ARBA" id="ARBA00023125"/>
    </source>
</evidence>
<dbReference type="GO" id="GO:0009888">
    <property type="term" value="P:tissue development"/>
    <property type="evidence" value="ECO:0007669"/>
    <property type="project" value="TreeGrafter"/>
</dbReference>
<dbReference type="GO" id="GO:0004879">
    <property type="term" value="F:nuclear receptor activity"/>
    <property type="evidence" value="ECO:0007669"/>
    <property type="project" value="InterPro"/>
</dbReference>
<evidence type="ECO:0000313" key="12">
    <source>
        <dbReference type="EMBL" id="KAA8578832.1"/>
    </source>
</evidence>
<evidence type="ECO:0000256" key="5">
    <source>
        <dbReference type="ARBA" id="ARBA00022833"/>
    </source>
</evidence>
<keyword evidence="3" id="KW-0479">Metal-binding</keyword>
<dbReference type="PANTHER" id="PTHR24086">
    <property type="entry name" value="NUCLEAR RECEPTOR SUBFAMILY 5 GROUP A"/>
    <property type="match status" value="1"/>
</dbReference>
<dbReference type="PRINTS" id="PR00398">
    <property type="entry name" value="STRDHORMONER"/>
</dbReference>
<dbReference type="InterPro" id="IPR001723">
    <property type="entry name" value="Nuclear_hrmn_rcpt"/>
</dbReference>
<evidence type="ECO:0000256" key="1">
    <source>
        <dbReference type="ARBA" id="ARBA00004123"/>
    </source>
</evidence>
<dbReference type="Pfam" id="PF00104">
    <property type="entry name" value="Hormone_recep"/>
    <property type="match status" value="1"/>
</dbReference>
<evidence type="ECO:0000256" key="3">
    <source>
        <dbReference type="ARBA" id="ARBA00022723"/>
    </source>
</evidence>
<dbReference type="AlphaFoldDB" id="A0A5J5CAS8"/>
<keyword evidence="9" id="KW-0675">Receptor</keyword>
<keyword evidence="6" id="KW-0805">Transcription regulation</keyword>
<evidence type="ECO:0000256" key="10">
    <source>
        <dbReference type="ARBA" id="ARBA00023242"/>
    </source>
</evidence>
<keyword evidence="13" id="KW-1185">Reference proteome</keyword>
<evidence type="ECO:0000256" key="4">
    <source>
        <dbReference type="ARBA" id="ARBA00022771"/>
    </source>
</evidence>
<gene>
    <name evidence="12" type="ORF">FQN60_003441</name>
</gene>
<dbReference type="InterPro" id="IPR000536">
    <property type="entry name" value="Nucl_hrmn_rcpt_lig-bd"/>
</dbReference>
<evidence type="ECO:0000256" key="9">
    <source>
        <dbReference type="ARBA" id="ARBA00023170"/>
    </source>
</evidence>
<comment type="similarity">
    <text evidence="2">Belongs to the nuclear hormone receptor family. NR5 subfamily.</text>
</comment>
<dbReference type="PANTHER" id="PTHR24086:SF15">
    <property type="entry name" value="NUCLEAR HORMONE RECEPTOR FTZ-F1"/>
    <property type="match status" value="1"/>
</dbReference>
<evidence type="ECO:0000256" key="2">
    <source>
        <dbReference type="ARBA" id="ARBA00007536"/>
    </source>
</evidence>
<dbReference type="PROSITE" id="PS51843">
    <property type="entry name" value="NR_LBD"/>
    <property type="match status" value="1"/>
</dbReference>
<name>A0A5J5CAS8_9PERO</name>
<dbReference type="InterPro" id="IPR016355">
    <property type="entry name" value="NR5-like"/>
</dbReference>
<evidence type="ECO:0000256" key="6">
    <source>
        <dbReference type="ARBA" id="ARBA00023015"/>
    </source>
</evidence>
<evidence type="ECO:0000259" key="11">
    <source>
        <dbReference type="PROSITE" id="PS51843"/>
    </source>
</evidence>
<sequence>MRGGRNKFGPMYKRDRALKQQRKALVQAMRLRTSHSQPLVYSDLTFHTSPLPPAKNDPMSYQAPSLCSLSLSSNSPNAPQYQCAVFSNSTRKSRHSSNWSPGSATTVSLHPGPFSPHGPRMPELVMELVRCDPDEVQLQSKISAGLLREQPDHPSTFRLLCLLADHTLLSIVEWARTSAFFKQLKVNDQMKLLHSCWSDLLLLDFISRQVLFGREGRLLLVTGQEMELSDVASHAGISVASLVQRGQELVEKLHFLKVDRQD</sequence>
<organism evidence="12 13">
    <name type="scientific">Etheostoma spectabile</name>
    <name type="common">orangethroat darter</name>
    <dbReference type="NCBI Taxonomy" id="54343"/>
    <lineage>
        <taxon>Eukaryota</taxon>
        <taxon>Metazoa</taxon>
        <taxon>Chordata</taxon>
        <taxon>Craniata</taxon>
        <taxon>Vertebrata</taxon>
        <taxon>Euteleostomi</taxon>
        <taxon>Actinopterygii</taxon>
        <taxon>Neopterygii</taxon>
        <taxon>Teleostei</taxon>
        <taxon>Neoteleostei</taxon>
        <taxon>Acanthomorphata</taxon>
        <taxon>Eupercaria</taxon>
        <taxon>Perciformes</taxon>
        <taxon>Percoidei</taxon>
        <taxon>Percidae</taxon>
        <taxon>Etheostomatinae</taxon>
        <taxon>Etheostoma</taxon>
    </lineage>
</organism>
<keyword evidence="4" id="KW-0863">Zinc-finger</keyword>
<evidence type="ECO:0000256" key="8">
    <source>
        <dbReference type="ARBA" id="ARBA00023163"/>
    </source>
</evidence>
<dbReference type="GO" id="GO:0009755">
    <property type="term" value="P:hormone-mediated signaling pathway"/>
    <property type="evidence" value="ECO:0007669"/>
    <property type="project" value="TreeGrafter"/>
</dbReference>
<comment type="subcellular location">
    <subcellularLocation>
        <location evidence="1">Nucleus</location>
    </subcellularLocation>
</comment>
<dbReference type="Proteomes" id="UP000327493">
    <property type="component" value="Unassembled WGS sequence"/>
</dbReference>
<accession>A0A5J5CAS8</accession>
<keyword evidence="7" id="KW-0238">DNA-binding</keyword>
<keyword evidence="8" id="KW-0804">Transcription</keyword>
<keyword evidence="10" id="KW-0539">Nucleus</keyword>
<evidence type="ECO:0000313" key="13">
    <source>
        <dbReference type="Proteomes" id="UP000327493"/>
    </source>
</evidence>
<protein>
    <recommendedName>
        <fullName evidence="11">NR LBD domain-containing protein</fullName>
    </recommendedName>
</protein>
<feature type="domain" description="NR LBD" evidence="11">
    <location>
        <begin position="120"/>
        <end position="262"/>
    </location>
</feature>
<dbReference type="GO" id="GO:0000978">
    <property type="term" value="F:RNA polymerase II cis-regulatory region sequence-specific DNA binding"/>
    <property type="evidence" value="ECO:0007669"/>
    <property type="project" value="TreeGrafter"/>
</dbReference>